<dbReference type="EMBL" id="CM056809">
    <property type="protein sequence ID" value="KAJ8648045.1"/>
    <property type="molecule type" value="Genomic_DNA"/>
</dbReference>
<reference evidence="1 2" key="1">
    <citation type="journal article" date="2022" name="Hortic Res">
        <title>A haplotype resolved chromosomal level avocado genome allows analysis of novel avocado genes.</title>
        <authorList>
            <person name="Nath O."/>
            <person name="Fletcher S.J."/>
            <person name="Hayward A."/>
            <person name="Shaw L.M."/>
            <person name="Masouleh A.K."/>
            <person name="Furtado A."/>
            <person name="Henry R.J."/>
            <person name="Mitter N."/>
        </authorList>
    </citation>
    <scope>NUCLEOTIDE SEQUENCE [LARGE SCALE GENOMIC DNA]</scope>
    <source>
        <strain evidence="2">cv. Hass</strain>
    </source>
</reference>
<name>A0ACC2MQY8_PERAE</name>
<dbReference type="Proteomes" id="UP001234297">
    <property type="component" value="Chromosome 1"/>
</dbReference>
<protein>
    <submittedName>
        <fullName evidence="1">Uncharacterized protein</fullName>
    </submittedName>
</protein>
<sequence>MGSLKKSLKKLGSQKSICKKSVAGQEEPPILFDVEEYEMESNHKKEVVVKIDKSRDMKLAMEPEKSWTEGSHELSSDIEGREQQQRNSHGQLYFRQKEKVSGSEETSSRHVELEMEELILDQLPSPATGDHTEQQRHMSSKELRVSFQSPSLSMKHIDIGPETIKRCSKDHTNGEDDKQYPDAGEVLKCSTSPRLLQTKTKSRLIDAPPIEDNEAMISGRSISGSLRKTDDDEDDPFLDEDLPHAFKESLNAGYILQWVILDVIVAAFICTLTIPFLTELKVYQLLLWEWEVLILVLICGRLVSGWWIRIIVFFIERNFLLRKRLLYFVYSLRKAVQNFLWLNQVLIAWHYIFVVKEGSEIKSKTLPYVTKILFCLLVATMIWLVKTLLVKVLASCFHVSTYFDRIQDSLFNQFVIEKLSGPPMIENESGVLEGKSISLSRNLSKHLDDRITIDHIHKLNQKNISAWNMKRLMKIVRNGTLSTLDERITNITQEAVEIQSEYEAKAAAKRIFTNVAKRGSKYIYLVDLMRFMKEDEARKTISLFQGADESKKVNKNALKEWVVNAFRERRALSLTLNDTKTAVNRLHQMVNFIVGVIIFVICLLILEIATSQLLVLISSQLMLVVFIFGNTCKTVFEAIIFLFVIHPFDVGDRCEIKGVQMIVEEMNILTTVFLRYDNQKIAYPNSLLSTQPISNYYRSPDMGEAIDFCVHVSTSLEKIGIMRERVKGWIEGKKEHWYPNPMIVMKDVIDMNKLQFAVWSRHRMNHQNMGERWARRSCLVEQMIKIFRELDIEFRMLPVDVNLRKMSEMTPSRFPSSWTTCA</sequence>
<keyword evidence="2" id="KW-1185">Reference proteome</keyword>
<evidence type="ECO:0000313" key="2">
    <source>
        <dbReference type="Proteomes" id="UP001234297"/>
    </source>
</evidence>
<evidence type="ECO:0000313" key="1">
    <source>
        <dbReference type="EMBL" id="KAJ8648045.1"/>
    </source>
</evidence>
<accession>A0ACC2MQY8</accession>
<gene>
    <name evidence="1" type="ORF">MRB53_001068</name>
</gene>
<organism evidence="1 2">
    <name type="scientific">Persea americana</name>
    <name type="common">Avocado</name>
    <dbReference type="NCBI Taxonomy" id="3435"/>
    <lineage>
        <taxon>Eukaryota</taxon>
        <taxon>Viridiplantae</taxon>
        <taxon>Streptophyta</taxon>
        <taxon>Embryophyta</taxon>
        <taxon>Tracheophyta</taxon>
        <taxon>Spermatophyta</taxon>
        <taxon>Magnoliopsida</taxon>
        <taxon>Magnoliidae</taxon>
        <taxon>Laurales</taxon>
        <taxon>Lauraceae</taxon>
        <taxon>Persea</taxon>
    </lineage>
</organism>
<comment type="caution">
    <text evidence="1">The sequence shown here is derived from an EMBL/GenBank/DDBJ whole genome shotgun (WGS) entry which is preliminary data.</text>
</comment>
<proteinExistence type="predicted"/>